<keyword evidence="6 13" id="KW-0479">Metal-binding</keyword>
<dbReference type="PANTHER" id="PTHR24292">
    <property type="entry name" value="CYTOCHROME P450"/>
    <property type="match status" value="1"/>
</dbReference>
<organism evidence="15">
    <name type="scientific">Diabrotica virgifera virgifera</name>
    <name type="common">western corn rootworm</name>
    <dbReference type="NCBI Taxonomy" id="50390"/>
    <lineage>
        <taxon>Eukaryota</taxon>
        <taxon>Metazoa</taxon>
        <taxon>Ecdysozoa</taxon>
        <taxon>Arthropoda</taxon>
        <taxon>Hexapoda</taxon>
        <taxon>Insecta</taxon>
        <taxon>Pterygota</taxon>
        <taxon>Neoptera</taxon>
        <taxon>Endopterygota</taxon>
        <taxon>Coleoptera</taxon>
        <taxon>Polyphaga</taxon>
        <taxon>Cucujiformia</taxon>
        <taxon>Chrysomeloidea</taxon>
        <taxon>Chrysomelidae</taxon>
        <taxon>Galerucinae</taxon>
        <taxon>Diabroticina</taxon>
        <taxon>Diabroticites</taxon>
        <taxon>Diabrotica</taxon>
    </lineage>
</organism>
<dbReference type="Gene3D" id="1.10.630.10">
    <property type="entry name" value="Cytochrome P450"/>
    <property type="match status" value="1"/>
</dbReference>
<feature type="binding site" description="axial binding residue" evidence="13">
    <location>
        <position position="102"/>
    </location>
    <ligand>
        <name>heme</name>
        <dbReference type="ChEBI" id="CHEBI:30413"/>
    </ligand>
    <ligandPart>
        <name>Fe</name>
        <dbReference type="ChEBI" id="CHEBI:18248"/>
    </ligandPart>
</feature>
<evidence type="ECO:0000313" key="15">
    <source>
        <dbReference type="RefSeq" id="XP_028149537.1"/>
    </source>
</evidence>
<evidence type="ECO:0000256" key="10">
    <source>
        <dbReference type="ARBA" id="ARBA00023004"/>
    </source>
</evidence>
<evidence type="ECO:0000256" key="12">
    <source>
        <dbReference type="ARBA" id="ARBA00023136"/>
    </source>
</evidence>
<evidence type="ECO:0000256" key="11">
    <source>
        <dbReference type="ARBA" id="ARBA00023033"/>
    </source>
</evidence>
<dbReference type="InterPro" id="IPR036396">
    <property type="entry name" value="Cyt_P450_sf"/>
</dbReference>
<dbReference type="InterPro" id="IPR002401">
    <property type="entry name" value="Cyt_P450_E_grp-I"/>
</dbReference>
<dbReference type="InParanoid" id="A0A6P7GU52"/>
<dbReference type="GO" id="GO:0004497">
    <property type="term" value="F:monooxygenase activity"/>
    <property type="evidence" value="ECO:0007669"/>
    <property type="project" value="UniProtKB-KW"/>
</dbReference>
<comment type="similarity">
    <text evidence="4 14">Belongs to the cytochrome P450 family.</text>
</comment>
<keyword evidence="9 14" id="KW-0560">Oxidoreductase</keyword>
<evidence type="ECO:0000256" key="6">
    <source>
        <dbReference type="ARBA" id="ARBA00022723"/>
    </source>
</evidence>
<evidence type="ECO:0000256" key="8">
    <source>
        <dbReference type="ARBA" id="ARBA00022848"/>
    </source>
</evidence>
<dbReference type="InterPro" id="IPR050476">
    <property type="entry name" value="Insect_CytP450_Detox"/>
</dbReference>
<evidence type="ECO:0000256" key="9">
    <source>
        <dbReference type="ARBA" id="ARBA00023002"/>
    </source>
</evidence>
<keyword evidence="5 13" id="KW-0349">Heme</keyword>
<feature type="non-terminal residue" evidence="15">
    <location>
        <position position="1"/>
    </location>
</feature>
<dbReference type="PROSITE" id="PS00086">
    <property type="entry name" value="CYTOCHROME_P450"/>
    <property type="match status" value="1"/>
</dbReference>
<dbReference type="PANTHER" id="PTHR24292:SF54">
    <property type="entry name" value="CYP9F3-RELATED"/>
    <property type="match status" value="1"/>
</dbReference>
<dbReference type="GO" id="GO:0016705">
    <property type="term" value="F:oxidoreductase activity, acting on paired donors, with incorporation or reduction of molecular oxygen"/>
    <property type="evidence" value="ECO:0007669"/>
    <property type="project" value="InterPro"/>
</dbReference>
<proteinExistence type="inferred from homology"/>
<dbReference type="InterPro" id="IPR017972">
    <property type="entry name" value="Cyt_P450_CS"/>
</dbReference>
<dbReference type="RefSeq" id="XP_028149537.1">
    <property type="nucleotide sequence ID" value="XM_028293736.1"/>
</dbReference>
<evidence type="ECO:0000256" key="4">
    <source>
        <dbReference type="ARBA" id="ARBA00010617"/>
    </source>
</evidence>
<dbReference type="GO" id="GO:0005506">
    <property type="term" value="F:iron ion binding"/>
    <property type="evidence" value="ECO:0007669"/>
    <property type="project" value="InterPro"/>
</dbReference>
<evidence type="ECO:0000256" key="7">
    <source>
        <dbReference type="ARBA" id="ARBA00022824"/>
    </source>
</evidence>
<evidence type="ECO:0000256" key="5">
    <source>
        <dbReference type="ARBA" id="ARBA00022617"/>
    </source>
</evidence>
<dbReference type="GO" id="GO:0005789">
    <property type="term" value="C:endoplasmic reticulum membrane"/>
    <property type="evidence" value="ECO:0007669"/>
    <property type="project" value="UniProtKB-SubCell"/>
</dbReference>
<keyword evidence="10 13" id="KW-0408">Iron</keyword>
<evidence type="ECO:0000256" key="13">
    <source>
        <dbReference type="PIRSR" id="PIRSR602401-1"/>
    </source>
</evidence>
<comment type="cofactor">
    <cofactor evidence="1 13">
        <name>heme</name>
        <dbReference type="ChEBI" id="CHEBI:30413"/>
    </cofactor>
</comment>
<comment type="subcellular location">
    <subcellularLocation>
        <location evidence="3">Endoplasmic reticulum membrane</location>
        <topology evidence="3">Peripheral membrane protein</topology>
    </subcellularLocation>
    <subcellularLocation>
        <location evidence="2">Microsome membrane</location>
        <topology evidence="2">Peripheral membrane protein</topology>
    </subcellularLocation>
</comment>
<dbReference type="PRINTS" id="PR00463">
    <property type="entry name" value="EP450I"/>
</dbReference>
<keyword evidence="7" id="KW-0256">Endoplasmic reticulum</keyword>
<keyword evidence="8" id="KW-0492">Microsome</keyword>
<evidence type="ECO:0000256" key="3">
    <source>
        <dbReference type="ARBA" id="ARBA00004406"/>
    </source>
</evidence>
<evidence type="ECO:0000256" key="1">
    <source>
        <dbReference type="ARBA" id="ARBA00001971"/>
    </source>
</evidence>
<keyword evidence="11 14" id="KW-0503">Monooxygenase</keyword>
<reference evidence="15" key="1">
    <citation type="submission" date="2025-08" db="UniProtKB">
        <authorList>
            <consortium name="RefSeq"/>
        </authorList>
    </citation>
    <scope>IDENTIFICATION</scope>
    <source>
        <tissue evidence="15">Whole insect</tissue>
    </source>
</reference>
<accession>A0A6P7GU52</accession>
<gene>
    <name evidence="15" type="primary">LOC114342931</name>
</gene>
<dbReference type="GO" id="GO:0020037">
    <property type="term" value="F:heme binding"/>
    <property type="evidence" value="ECO:0007669"/>
    <property type="project" value="InterPro"/>
</dbReference>
<keyword evidence="12" id="KW-0472">Membrane</keyword>
<dbReference type="Pfam" id="PF00067">
    <property type="entry name" value="p450"/>
    <property type="match status" value="1"/>
</dbReference>
<sequence>NSFFILLKYKFLCLETLRKWPNFPATDRECNKRYTIEPEGPNEKPIVLEKGALVSIPIAPMHYNPKYFPDPERFDPERFSDENKDNIEPYTYLPFGLGPRNCIGSRFAILETKTLFAYLLHSFEIVPNEKTKIPVELSKKTINLFPVDGMQLSYRRVKK</sequence>
<evidence type="ECO:0000256" key="2">
    <source>
        <dbReference type="ARBA" id="ARBA00004174"/>
    </source>
</evidence>
<dbReference type="InterPro" id="IPR001128">
    <property type="entry name" value="Cyt_P450"/>
</dbReference>
<dbReference type="SUPFAM" id="SSF48264">
    <property type="entry name" value="Cytochrome P450"/>
    <property type="match status" value="1"/>
</dbReference>
<name>A0A6P7GU52_DIAVI</name>
<evidence type="ECO:0000256" key="14">
    <source>
        <dbReference type="RuleBase" id="RU000461"/>
    </source>
</evidence>
<dbReference type="AlphaFoldDB" id="A0A6P7GU52"/>
<protein>
    <submittedName>
        <fullName evidence="15">Cytochrome P450 9e2-like</fullName>
    </submittedName>
</protein>